<reference evidence="3" key="2">
    <citation type="journal article" date="2018" name="BMC Genomics">
        <title>A manually annotated Actinidia chinensis var. chinensis (kiwifruit) genome highlights the challenges associated with draft genomes and gene prediction in plants.</title>
        <authorList>
            <person name="Pilkington S.M."/>
            <person name="Crowhurst R."/>
            <person name="Hilario E."/>
            <person name="Nardozza S."/>
            <person name="Fraser L."/>
            <person name="Peng Y."/>
            <person name="Gunaseelan K."/>
            <person name="Simpson R."/>
            <person name="Tahir J."/>
            <person name="Deroles S.C."/>
            <person name="Templeton K."/>
            <person name="Luo Z."/>
            <person name="Davy M."/>
            <person name="Cheng C."/>
            <person name="McNeilage M."/>
            <person name="Scaglione D."/>
            <person name="Liu Y."/>
            <person name="Zhang Q."/>
            <person name="Datson P."/>
            <person name="De Silva N."/>
            <person name="Gardiner S.E."/>
            <person name="Bassett H."/>
            <person name="Chagne D."/>
            <person name="McCallum J."/>
            <person name="Dzierzon H."/>
            <person name="Deng C."/>
            <person name="Wang Y.Y."/>
            <person name="Barron L."/>
            <person name="Manako K."/>
            <person name="Bowen J."/>
            <person name="Foster T.M."/>
            <person name="Erridge Z.A."/>
            <person name="Tiffin H."/>
            <person name="Waite C.N."/>
            <person name="Davies K.M."/>
            <person name="Grierson E.P."/>
            <person name="Laing W.A."/>
            <person name="Kirk R."/>
            <person name="Chen X."/>
            <person name="Wood M."/>
            <person name="Montefiori M."/>
            <person name="Brummell D.A."/>
            <person name="Schwinn K.E."/>
            <person name="Catanach A."/>
            <person name="Fullerton C."/>
            <person name="Li D."/>
            <person name="Meiyalaghan S."/>
            <person name="Nieuwenhuizen N."/>
            <person name="Read N."/>
            <person name="Prakash R."/>
            <person name="Hunter D."/>
            <person name="Zhang H."/>
            <person name="McKenzie M."/>
            <person name="Knabel M."/>
            <person name="Harris A."/>
            <person name="Allan A.C."/>
            <person name="Gleave A."/>
            <person name="Chen A."/>
            <person name="Janssen B.J."/>
            <person name="Plunkett B."/>
            <person name="Ampomah-Dwamena C."/>
            <person name="Voogd C."/>
            <person name="Leif D."/>
            <person name="Lafferty D."/>
            <person name="Souleyre E.J.F."/>
            <person name="Varkonyi-Gasic E."/>
            <person name="Gambi F."/>
            <person name="Hanley J."/>
            <person name="Yao J.L."/>
            <person name="Cheung J."/>
            <person name="David K.M."/>
            <person name="Warren B."/>
            <person name="Marsh K."/>
            <person name="Snowden K.C."/>
            <person name="Lin-Wang K."/>
            <person name="Brian L."/>
            <person name="Martinez-Sanchez M."/>
            <person name="Wang M."/>
            <person name="Ileperuma N."/>
            <person name="Macnee N."/>
            <person name="Campin R."/>
            <person name="McAtee P."/>
            <person name="Drummond R.S.M."/>
            <person name="Espley R.V."/>
            <person name="Ireland H.S."/>
            <person name="Wu R."/>
            <person name="Atkinson R.G."/>
            <person name="Karunairetnam S."/>
            <person name="Bulley S."/>
            <person name="Chunkath S."/>
            <person name="Hanley Z."/>
            <person name="Storey R."/>
            <person name="Thrimawithana A.H."/>
            <person name="Thomson S."/>
            <person name="David C."/>
            <person name="Testolin R."/>
            <person name="Huang H."/>
            <person name="Hellens R.P."/>
            <person name="Schaffer R.J."/>
        </authorList>
    </citation>
    <scope>NUCLEOTIDE SEQUENCE [LARGE SCALE GENOMIC DNA]</scope>
    <source>
        <strain evidence="3">cv. Red5</strain>
    </source>
</reference>
<feature type="region of interest" description="Disordered" evidence="1">
    <location>
        <begin position="1"/>
        <end position="58"/>
    </location>
</feature>
<dbReference type="Proteomes" id="UP000241394">
    <property type="component" value="Chromosome LG26"/>
</dbReference>
<dbReference type="OMA" id="FAHEYLT"/>
<sequence>MMSNDHHRRFIAPLGPSRKRKDRDGFEVPKPPTKLARPNIPRPDPVSQAQESASSNQLLAGSLAHEFLTKGTLFGQPWDPARAESVPLAAESRRVKFPGSSQKATAEPSPKAEPQTEKYHRYVEVSNMLKTDGAHLPGIVNPSQLARFLEL</sequence>
<name>A0A2R6PEI3_ACTCC</name>
<dbReference type="AlphaFoldDB" id="A0A2R6PEI3"/>
<accession>A0A2R6PEI3</accession>
<dbReference type="InParanoid" id="A0A2R6PEI3"/>
<evidence type="ECO:0000256" key="1">
    <source>
        <dbReference type="SAM" id="MobiDB-lite"/>
    </source>
</evidence>
<dbReference type="Gramene" id="PSR89784">
    <property type="protein sequence ID" value="PSR89784"/>
    <property type="gene ID" value="CEY00_Acc29977"/>
</dbReference>
<keyword evidence="3" id="KW-1185">Reference proteome</keyword>
<dbReference type="PANTHER" id="PTHR34657">
    <property type="entry name" value="EMBRYO SAC DEVELOPMENT ARREST 6"/>
    <property type="match status" value="1"/>
</dbReference>
<gene>
    <name evidence="2" type="ORF">CEY00_Acc29977</name>
</gene>
<organism evidence="2 3">
    <name type="scientific">Actinidia chinensis var. chinensis</name>
    <name type="common">Chinese soft-hair kiwi</name>
    <dbReference type="NCBI Taxonomy" id="1590841"/>
    <lineage>
        <taxon>Eukaryota</taxon>
        <taxon>Viridiplantae</taxon>
        <taxon>Streptophyta</taxon>
        <taxon>Embryophyta</taxon>
        <taxon>Tracheophyta</taxon>
        <taxon>Spermatophyta</taxon>
        <taxon>Magnoliopsida</taxon>
        <taxon>eudicotyledons</taxon>
        <taxon>Gunneridae</taxon>
        <taxon>Pentapetalae</taxon>
        <taxon>asterids</taxon>
        <taxon>Ericales</taxon>
        <taxon>Actinidiaceae</taxon>
        <taxon>Actinidia</taxon>
    </lineage>
</organism>
<protein>
    <submittedName>
        <fullName evidence="2">G protein-regulated inducer of neurite outgrowth 1 like</fullName>
    </submittedName>
</protein>
<evidence type="ECO:0000313" key="2">
    <source>
        <dbReference type="EMBL" id="PSR89784.1"/>
    </source>
</evidence>
<reference evidence="2 3" key="1">
    <citation type="submission" date="2017-07" db="EMBL/GenBank/DDBJ databases">
        <title>An improved, manually edited Actinidia chinensis var. chinensis (kiwifruit) genome highlights the challenges associated with draft genomes and gene prediction in plants.</title>
        <authorList>
            <person name="Pilkington S."/>
            <person name="Crowhurst R."/>
            <person name="Hilario E."/>
            <person name="Nardozza S."/>
            <person name="Fraser L."/>
            <person name="Peng Y."/>
            <person name="Gunaseelan K."/>
            <person name="Simpson R."/>
            <person name="Tahir J."/>
            <person name="Deroles S."/>
            <person name="Templeton K."/>
            <person name="Luo Z."/>
            <person name="Davy M."/>
            <person name="Cheng C."/>
            <person name="Mcneilage M."/>
            <person name="Scaglione D."/>
            <person name="Liu Y."/>
            <person name="Zhang Q."/>
            <person name="Datson P."/>
            <person name="De Silva N."/>
            <person name="Gardiner S."/>
            <person name="Bassett H."/>
            <person name="Chagne D."/>
            <person name="Mccallum J."/>
            <person name="Dzierzon H."/>
            <person name="Deng C."/>
            <person name="Wang Y.-Y."/>
            <person name="Barron N."/>
            <person name="Manako K."/>
            <person name="Bowen J."/>
            <person name="Foster T."/>
            <person name="Erridge Z."/>
            <person name="Tiffin H."/>
            <person name="Waite C."/>
            <person name="Davies K."/>
            <person name="Grierson E."/>
            <person name="Laing W."/>
            <person name="Kirk R."/>
            <person name="Chen X."/>
            <person name="Wood M."/>
            <person name="Montefiori M."/>
            <person name="Brummell D."/>
            <person name="Schwinn K."/>
            <person name="Catanach A."/>
            <person name="Fullerton C."/>
            <person name="Li D."/>
            <person name="Meiyalaghan S."/>
            <person name="Nieuwenhuizen N."/>
            <person name="Read N."/>
            <person name="Prakash R."/>
            <person name="Hunter D."/>
            <person name="Zhang H."/>
            <person name="Mckenzie M."/>
            <person name="Knabel M."/>
            <person name="Harris A."/>
            <person name="Allan A."/>
            <person name="Chen A."/>
            <person name="Janssen B."/>
            <person name="Plunkett B."/>
            <person name="Dwamena C."/>
            <person name="Voogd C."/>
            <person name="Leif D."/>
            <person name="Lafferty D."/>
            <person name="Souleyre E."/>
            <person name="Varkonyi-Gasic E."/>
            <person name="Gambi F."/>
            <person name="Hanley J."/>
            <person name="Yao J.-L."/>
            <person name="Cheung J."/>
            <person name="David K."/>
            <person name="Warren B."/>
            <person name="Marsh K."/>
            <person name="Snowden K."/>
            <person name="Lin-Wang K."/>
            <person name="Brian L."/>
            <person name="Martinez-Sanchez M."/>
            <person name="Wang M."/>
            <person name="Ileperuma N."/>
            <person name="Macnee N."/>
            <person name="Campin R."/>
            <person name="Mcatee P."/>
            <person name="Drummond R."/>
            <person name="Espley R."/>
            <person name="Ireland H."/>
            <person name="Wu R."/>
            <person name="Atkinson R."/>
            <person name="Karunairetnam S."/>
            <person name="Bulley S."/>
            <person name="Chunkath S."/>
            <person name="Hanley Z."/>
            <person name="Storey R."/>
            <person name="Thrimawithana A."/>
            <person name="Thomson S."/>
            <person name="David C."/>
            <person name="Testolin R."/>
        </authorList>
    </citation>
    <scope>NUCLEOTIDE SEQUENCE [LARGE SCALE GENOMIC DNA]</scope>
    <source>
        <strain evidence="3">cv. Red5</strain>
        <tissue evidence="2">Young leaf</tissue>
    </source>
</reference>
<dbReference type="OrthoDB" id="687843at2759"/>
<dbReference type="FunCoup" id="A0A2R6PEI3">
    <property type="interactions" value="979"/>
</dbReference>
<dbReference type="STRING" id="1590841.A0A2R6PEI3"/>
<feature type="region of interest" description="Disordered" evidence="1">
    <location>
        <begin position="85"/>
        <end position="117"/>
    </location>
</feature>
<dbReference type="EMBL" id="NKQK01000026">
    <property type="protein sequence ID" value="PSR89784.1"/>
    <property type="molecule type" value="Genomic_DNA"/>
</dbReference>
<evidence type="ECO:0000313" key="3">
    <source>
        <dbReference type="Proteomes" id="UP000241394"/>
    </source>
</evidence>
<feature type="compositionally biased region" description="Basic residues" evidence="1">
    <location>
        <begin position="1"/>
        <end position="10"/>
    </location>
</feature>
<dbReference type="PANTHER" id="PTHR34657:SF10">
    <property type="entry name" value="F21M11.6 PROTEIN"/>
    <property type="match status" value="1"/>
</dbReference>
<proteinExistence type="predicted"/>
<feature type="compositionally biased region" description="Polar residues" evidence="1">
    <location>
        <begin position="47"/>
        <end position="58"/>
    </location>
</feature>
<comment type="caution">
    <text evidence="2">The sequence shown here is derived from an EMBL/GenBank/DDBJ whole genome shotgun (WGS) entry which is preliminary data.</text>
</comment>